<dbReference type="Pfam" id="PF06742">
    <property type="entry name" value="DUF1214"/>
    <property type="match status" value="1"/>
</dbReference>
<dbReference type="PANTHER" id="PTHR36509:SF2">
    <property type="entry name" value="BLL3101 PROTEIN"/>
    <property type="match status" value="1"/>
</dbReference>
<dbReference type="InterPro" id="IPR010679">
    <property type="entry name" value="DUF1254"/>
</dbReference>
<evidence type="ECO:0000313" key="5">
    <source>
        <dbReference type="Proteomes" id="UP000295254"/>
    </source>
</evidence>
<dbReference type="STRING" id="95300.SAMN05216558_2590"/>
<evidence type="ECO:0000256" key="1">
    <source>
        <dbReference type="SAM" id="SignalP"/>
    </source>
</evidence>
<dbReference type="EMBL" id="RRZK01000035">
    <property type="protein sequence ID" value="TDB56931.1"/>
    <property type="molecule type" value="Genomic_DNA"/>
</dbReference>
<dbReference type="AlphaFoldDB" id="A0A1H2NMP8"/>
<evidence type="ECO:0000259" key="2">
    <source>
        <dbReference type="Pfam" id="PF06742"/>
    </source>
</evidence>
<comment type="caution">
    <text evidence="4">The sequence shown here is derived from an EMBL/GenBank/DDBJ whole genome shotgun (WGS) entry which is preliminary data.</text>
</comment>
<name>A0A1H2NMP8_PSEVA</name>
<dbReference type="InterPro" id="IPR037050">
    <property type="entry name" value="DUF1254_sf"/>
</dbReference>
<dbReference type="Gene3D" id="2.60.40.1610">
    <property type="entry name" value="Domain of unknown function DUF1254"/>
    <property type="match status" value="1"/>
</dbReference>
<dbReference type="InterPro" id="IPR037049">
    <property type="entry name" value="DUF1214_C_sf"/>
</dbReference>
<feature type="domain" description="DUF1214" evidence="2">
    <location>
        <begin position="347"/>
        <end position="453"/>
    </location>
</feature>
<protein>
    <submittedName>
        <fullName evidence="4">DUF1254 domain-containing protein</fullName>
    </submittedName>
</protein>
<dbReference type="OrthoDB" id="9777345at2"/>
<dbReference type="PANTHER" id="PTHR36509">
    <property type="entry name" value="BLL3101 PROTEIN"/>
    <property type="match status" value="1"/>
</dbReference>
<keyword evidence="5" id="KW-1185">Reference proteome</keyword>
<evidence type="ECO:0000313" key="4">
    <source>
        <dbReference type="EMBL" id="TDB56931.1"/>
    </source>
</evidence>
<proteinExistence type="predicted"/>
<organism evidence="4 5">
    <name type="scientific">Pseudomonas vancouverensis</name>
    <dbReference type="NCBI Taxonomy" id="95300"/>
    <lineage>
        <taxon>Bacteria</taxon>
        <taxon>Pseudomonadati</taxon>
        <taxon>Pseudomonadota</taxon>
        <taxon>Gammaproteobacteria</taxon>
        <taxon>Pseudomonadales</taxon>
        <taxon>Pseudomonadaceae</taxon>
        <taxon>Pseudomonas</taxon>
    </lineage>
</organism>
<accession>A0A1H2NMP8</accession>
<feature type="signal peptide" evidence="1">
    <location>
        <begin position="1"/>
        <end position="26"/>
    </location>
</feature>
<sequence length="469" mass="51481">MLNIKTLKAVTCSSALVALLPMSGVAAEASISPAQAHAIGIDAYTYFYPLLTMDLTRKQFTNIEPGKEIGKGPMNLFVNLPKYPPADFKGVVRPNFDTLYSTAWLDLTREPLVISAPDTDGRFYLLPMLDMWSDVFASPGWRTTGTQAGNFLLTPPGWSGNVPEGFTHLPAPTPYVWIIGRTKTDGEADYPAVQKIQAGYKVTPLSHWGKAAEPVTAQIDPNVDMKTPPKEQVDTMSASQYFAYAAELLKVNPPHSTDQPIIAQMKKIGLEPGKSFDLDNLDPALKQALETVPAEAQELMKWKVATLARIANGWSMNTDTMGVYGNYYLKRAIIAQQGLGANLPEDAIYPLNLADDTGKPLNGANQYKLHFDKDATPPVNAFWSITLYDSDGFQVGNALNRFAVSSWMPFKSNADGSLDLYFQHESPGKEMEANWLPAPAGPFNLTMRLYGPKADALTGKWNPPVVKRM</sequence>
<keyword evidence="1" id="KW-0732">Signal</keyword>
<feature type="domain" description="DUF1254" evidence="3">
    <location>
        <begin position="74"/>
        <end position="204"/>
    </location>
</feature>
<reference evidence="5" key="1">
    <citation type="journal article" date="2019" name="bioRxiv">
        <title>Bacterially produced spermidine induces plant systemic susceptibility to pathogens.</title>
        <authorList>
            <person name="Melnyk R.A."/>
            <person name="Beskrovnaya P.A."/>
            <person name="Liu Z."/>
            <person name="Song Y."/>
            <person name="Haney C.H."/>
        </authorList>
    </citation>
    <scope>NUCLEOTIDE SEQUENCE [LARGE SCALE GENOMIC DNA]</scope>
    <source>
        <strain evidence="5">Dha-51</strain>
    </source>
</reference>
<feature type="chain" id="PRO_5044372020" evidence="1">
    <location>
        <begin position="27"/>
        <end position="469"/>
    </location>
</feature>
<gene>
    <name evidence="4" type="ORF">EIY72_26720</name>
</gene>
<evidence type="ECO:0000259" key="3">
    <source>
        <dbReference type="Pfam" id="PF06863"/>
    </source>
</evidence>
<dbReference type="Gene3D" id="2.60.120.600">
    <property type="entry name" value="Domain of unknown function DUF1214, C-terminal domain"/>
    <property type="match status" value="1"/>
</dbReference>
<dbReference type="Proteomes" id="UP000295254">
    <property type="component" value="Unassembled WGS sequence"/>
</dbReference>
<dbReference type="Pfam" id="PF06863">
    <property type="entry name" value="DUF1254"/>
    <property type="match status" value="1"/>
</dbReference>
<dbReference type="SUPFAM" id="SSF160935">
    <property type="entry name" value="VPA0735-like"/>
    <property type="match status" value="1"/>
</dbReference>
<dbReference type="InterPro" id="IPR010621">
    <property type="entry name" value="DUF1214"/>
</dbReference>